<dbReference type="InterPro" id="IPR050817">
    <property type="entry name" value="DjlA_DnaK_co-chaperone"/>
</dbReference>
<dbReference type="PANTHER" id="PTHR24074">
    <property type="entry name" value="CO-CHAPERONE PROTEIN DJLA"/>
    <property type="match status" value="1"/>
</dbReference>
<evidence type="ECO:0000256" key="2">
    <source>
        <dbReference type="SAM" id="Phobius"/>
    </source>
</evidence>
<feature type="transmembrane region" description="Helical" evidence="2">
    <location>
        <begin position="217"/>
        <end position="240"/>
    </location>
</feature>
<evidence type="ECO:0000256" key="1">
    <source>
        <dbReference type="SAM" id="MobiDB-lite"/>
    </source>
</evidence>
<feature type="transmembrane region" description="Helical" evidence="2">
    <location>
        <begin position="280"/>
        <end position="303"/>
    </location>
</feature>
<feature type="domain" description="J" evidence="3">
    <location>
        <begin position="139"/>
        <end position="207"/>
    </location>
</feature>
<proteinExistence type="predicted"/>
<dbReference type="InterPro" id="IPR036869">
    <property type="entry name" value="J_dom_sf"/>
</dbReference>
<evidence type="ECO:0000313" key="4">
    <source>
        <dbReference type="EMBL" id="EPY19842.1"/>
    </source>
</evidence>
<feature type="transmembrane region" description="Helical" evidence="2">
    <location>
        <begin position="315"/>
        <end position="337"/>
    </location>
</feature>
<dbReference type="EMBL" id="ATMH01009269">
    <property type="protein sequence ID" value="EPY19842.1"/>
    <property type="molecule type" value="Genomic_DNA"/>
</dbReference>
<dbReference type="PROSITE" id="PS50076">
    <property type="entry name" value="DNAJ_2"/>
    <property type="match status" value="1"/>
</dbReference>
<dbReference type="SUPFAM" id="SSF46565">
    <property type="entry name" value="Chaperone J-domain"/>
    <property type="match status" value="1"/>
</dbReference>
<keyword evidence="2" id="KW-1133">Transmembrane helix</keyword>
<evidence type="ECO:0000313" key="5">
    <source>
        <dbReference type="Proteomes" id="UP000015354"/>
    </source>
</evidence>
<name>S9TNI3_9TRYP</name>
<keyword evidence="2" id="KW-0472">Membrane</keyword>
<gene>
    <name evidence="4" type="ORF">STCU_09269</name>
</gene>
<dbReference type="InterPro" id="IPR001623">
    <property type="entry name" value="DnaJ_domain"/>
</dbReference>
<feature type="transmembrane region" description="Helical" evidence="2">
    <location>
        <begin position="252"/>
        <end position="274"/>
    </location>
</feature>
<evidence type="ECO:0000259" key="3">
    <source>
        <dbReference type="PROSITE" id="PS50076"/>
    </source>
</evidence>
<organism evidence="4 5">
    <name type="scientific">Strigomonas culicis</name>
    <dbReference type="NCBI Taxonomy" id="28005"/>
    <lineage>
        <taxon>Eukaryota</taxon>
        <taxon>Discoba</taxon>
        <taxon>Euglenozoa</taxon>
        <taxon>Kinetoplastea</taxon>
        <taxon>Metakinetoplastina</taxon>
        <taxon>Trypanosomatida</taxon>
        <taxon>Trypanosomatidae</taxon>
        <taxon>Strigomonadinae</taxon>
        <taxon>Strigomonas</taxon>
    </lineage>
</organism>
<dbReference type="CDD" id="cd06257">
    <property type="entry name" value="DnaJ"/>
    <property type="match status" value="1"/>
</dbReference>
<dbReference type="Gene3D" id="1.10.287.110">
    <property type="entry name" value="DnaJ domain"/>
    <property type="match status" value="1"/>
</dbReference>
<feature type="transmembrane region" description="Helical" evidence="2">
    <location>
        <begin position="107"/>
        <end position="126"/>
    </location>
</feature>
<dbReference type="Pfam" id="PF00226">
    <property type="entry name" value="DnaJ"/>
    <property type="match status" value="1"/>
</dbReference>
<feature type="region of interest" description="Disordered" evidence="1">
    <location>
        <begin position="446"/>
        <end position="478"/>
    </location>
</feature>
<sequence length="731" mass="82121">MSDNFKALSLISLLVDEDNGVTTAQEQNLGFTMLKKNTAFATFASRMQGVGRSYFIREKGNGKIRSIQAPGNFENVESCGGWLNVCFKEYLAQKRKYEARAPARKKYAVGLVVIFTFLAALLYFRWPLWNVLIDLEVEEHYKVLGITDASSPTEIKKAYRQQIKRWHPDQNPHCTDHCRIMTMKIQHAHDVLLSRGDHRFEIANQYKKELLQLRSFVFFRIYSIAANAGGEISVLIQRMLNVNLDASREFKLRIACVLGAMLFFAAYESFFVAGLDLTTILSFFAYCVSVVKVSAEAVAVSSLTKTAYVDCLREAVYFVAPVVIVHIGQILLWGITVSKAEEISAMVFGILYLLAFLYNFSPNLMDNVAMGKFSLPMWSIDGQSARFSRTTFLLAQMGFLVNDLFVFTCRIPTVYRVVAYVLNFMYLSEFVLLPWEAPMRKRNTASTPPPLFEAADAPKKKQHVANASPTTGEEDTQQSHMNLKLHEGKGVTIVPKPLDESEVLLLQQLDSEGVEWLDIASNKYKLILVATAKDAIIRLKQRFKHVTLCYASDMVSVMVCVQSTSEATGSMEVAVTAAVHDPICSQLIAIETGPGSMLPEKKMRNSFTAAFATTTYDTKLKEKALLTLSELYRRRTVKKDVPKSSNGWPSFTAGITVLLLLSLMCALCCPTERDATRLTKGFPAHQRVLLLARYTDFAPLTSIVNYLPAGLLLLRKTSFILFTTDVWEMLH</sequence>
<protein>
    <recommendedName>
        <fullName evidence="3">J domain-containing protein</fullName>
    </recommendedName>
</protein>
<reference evidence="4 5" key="1">
    <citation type="journal article" date="2013" name="PLoS ONE">
        <title>Predicting the Proteins of Angomonas deanei, Strigomonas culicis and Their Respective Endosymbionts Reveals New Aspects of the Trypanosomatidae Family.</title>
        <authorList>
            <person name="Motta M.C."/>
            <person name="Martins A.C."/>
            <person name="de Souza S.S."/>
            <person name="Catta-Preta C.M."/>
            <person name="Silva R."/>
            <person name="Klein C.C."/>
            <person name="de Almeida L.G."/>
            <person name="de Lima Cunha O."/>
            <person name="Ciapina L.P."/>
            <person name="Brocchi M."/>
            <person name="Colabardini A.C."/>
            <person name="de Araujo Lima B."/>
            <person name="Machado C.R."/>
            <person name="de Almeida Soares C.M."/>
            <person name="Probst C.M."/>
            <person name="de Menezes C.B."/>
            <person name="Thompson C.E."/>
            <person name="Bartholomeu D.C."/>
            <person name="Gradia D.F."/>
            <person name="Pavoni D.P."/>
            <person name="Grisard E.C."/>
            <person name="Fantinatti-Garboggini F."/>
            <person name="Marchini F.K."/>
            <person name="Rodrigues-Luiz G.F."/>
            <person name="Wagner G."/>
            <person name="Goldman G.H."/>
            <person name="Fietto J.L."/>
            <person name="Elias M.C."/>
            <person name="Goldman M.H."/>
            <person name="Sagot M.F."/>
            <person name="Pereira M."/>
            <person name="Stoco P.H."/>
            <person name="de Mendonca-Neto R.P."/>
            <person name="Teixeira S.M."/>
            <person name="Maciel T.E."/>
            <person name="de Oliveira Mendes T.A."/>
            <person name="Urmenyi T.P."/>
            <person name="de Souza W."/>
            <person name="Schenkman S."/>
            <person name="de Vasconcelos A.T."/>
        </authorList>
    </citation>
    <scope>NUCLEOTIDE SEQUENCE [LARGE SCALE GENOMIC DNA]</scope>
</reference>
<dbReference type="PRINTS" id="PR00625">
    <property type="entry name" value="JDOMAIN"/>
</dbReference>
<dbReference type="OrthoDB" id="445556at2759"/>
<comment type="caution">
    <text evidence="4">The sequence shown here is derived from an EMBL/GenBank/DDBJ whole genome shotgun (WGS) entry which is preliminary data.</text>
</comment>
<feature type="transmembrane region" description="Helical" evidence="2">
    <location>
        <begin position="343"/>
        <end position="360"/>
    </location>
</feature>
<accession>S9TNI3</accession>
<dbReference type="Proteomes" id="UP000015354">
    <property type="component" value="Unassembled WGS sequence"/>
</dbReference>
<feature type="transmembrane region" description="Helical" evidence="2">
    <location>
        <begin position="417"/>
        <end position="435"/>
    </location>
</feature>
<dbReference type="SMART" id="SM00271">
    <property type="entry name" value="DnaJ"/>
    <property type="match status" value="1"/>
</dbReference>
<keyword evidence="2" id="KW-0812">Transmembrane</keyword>
<dbReference type="AlphaFoldDB" id="S9TNI3"/>
<keyword evidence="5" id="KW-1185">Reference proteome</keyword>